<organism evidence="4 5">
    <name type="scientific">Isoptericola haloaureus</name>
    <dbReference type="NCBI Taxonomy" id="1542902"/>
    <lineage>
        <taxon>Bacteria</taxon>
        <taxon>Bacillati</taxon>
        <taxon>Actinomycetota</taxon>
        <taxon>Actinomycetes</taxon>
        <taxon>Micrococcales</taxon>
        <taxon>Promicromonosporaceae</taxon>
        <taxon>Isoptericola</taxon>
    </lineage>
</organism>
<keyword evidence="2" id="KW-0813">Transport</keyword>
<dbReference type="Proteomes" id="UP001310387">
    <property type="component" value="Unassembled WGS sequence"/>
</dbReference>
<name>A0ABU7ZAM3_9MICO</name>
<feature type="chain" id="PRO_5047535342" evidence="3">
    <location>
        <begin position="25"/>
        <end position="444"/>
    </location>
</feature>
<evidence type="ECO:0000256" key="1">
    <source>
        <dbReference type="ARBA" id="ARBA00008520"/>
    </source>
</evidence>
<reference evidence="4" key="2">
    <citation type="submission" date="2024-02" db="EMBL/GenBank/DDBJ databases">
        <authorList>
            <person name="Prathaban M."/>
            <person name="Mythili R."/>
            <person name="Sharmila Devi N."/>
            <person name="Sobanaa M."/>
            <person name="Prathiviraj R."/>
            <person name="Selvin J."/>
        </authorList>
    </citation>
    <scope>NUCLEOTIDE SEQUENCE</scope>
    <source>
        <strain evidence="4">MP1014</strain>
    </source>
</reference>
<dbReference type="Gene3D" id="3.40.190.10">
    <property type="entry name" value="Periplasmic binding protein-like II"/>
    <property type="match status" value="2"/>
</dbReference>
<dbReference type="EMBL" id="JBAGLP010000118">
    <property type="protein sequence ID" value="MEG3616427.1"/>
    <property type="molecule type" value="Genomic_DNA"/>
</dbReference>
<evidence type="ECO:0000256" key="3">
    <source>
        <dbReference type="SAM" id="SignalP"/>
    </source>
</evidence>
<proteinExistence type="inferred from homology"/>
<accession>A0ABU7ZAM3</accession>
<comment type="similarity">
    <text evidence="1">Belongs to the bacterial solute-binding protein 1 family.</text>
</comment>
<protein>
    <submittedName>
        <fullName evidence="4">ABC transporter substrate-binding protein</fullName>
    </submittedName>
</protein>
<dbReference type="PANTHER" id="PTHR43649:SF29">
    <property type="entry name" value="OSMOPROTECTIVE COMPOUNDS-BINDING PROTEIN GGTB"/>
    <property type="match status" value="1"/>
</dbReference>
<evidence type="ECO:0000313" key="4">
    <source>
        <dbReference type="EMBL" id="MEG3616427.1"/>
    </source>
</evidence>
<dbReference type="InterPro" id="IPR050490">
    <property type="entry name" value="Bact_solute-bd_prot1"/>
</dbReference>
<evidence type="ECO:0000256" key="2">
    <source>
        <dbReference type="ARBA" id="ARBA00022448"/>
    </source>
</evidence>
<comment type="caution">
    <text evidence="4">The sequence shown here is derived from an EMBL/GenBank/DDBJ whole genome shotgun (WGS) entry which is preliminary data.</text>
</comment>
<evidence type="ECO:0000313" key="5">
    <source>
        <dbReference type="Proteomes" id="UP001310387"/>
    </source>
</evidence>
<keyword evidence="5" id="KW-1185">Reference proteome</keyword>
<dbReference type="InterPro" id="IPR006059">
    <property type="entry name" value="SBP"/>
</dbReference>
<reference evidence="4" key="1">
    <citation type="journal article" date="2024" name="Antonie Van Leeuwenhoek">
        <title>Isoptericola haloaureus sp. nov., a dimorphic actinobacterium isolated from mangrove sediments of southeast India, implicating biosaline agricultural significance through nitrogen fixation and salt tolerance genes.</title>
        <authorList>
            <person name="Prathaban M."/>
            <person name="Prathiviraj R."/>
            <person name="Ravichandran M."/>
            <person name="Natarajan S.D."/>
            <person name="Sobanaa M."/>
            <person name="Hari Krishna Kumar S."/>
            <person name="Chandrasekar V."/>
            <person name="Selvin J."/>
        </authorList>
    </citation>
    <scope>NUCLEOTIDE SEQUENCE</scope>
    <source>
        <strain evidence="4">MP1014</strain>
    </source>
</reference>
<feature type="signal peptide" evidence="3">
    <location>
        <begin position="1"/>
        <end position="24"/>
    </location>
</feature>
<dbReference type="RefSeq" id="WP_332902901.1">
    <property type="nucleotide sequence ID" value="NZ_JBAGLP010000118.1"/>
</dbReference>
<dbReference type="PANTHER" id="PTHR43649">
    <property type="entry name" value="ARABINOSE-BINDING PROTEIN-RELATED"/>
    <property type="match status" value="1"/>
</dbReference>
<dbReference type="SUPFAM" id="SSF53850">
    <property type="entry name" value="Periplasmic binding protein-like II"/>
    <property type="match status" value="1"/>
</dbReference>
<keyword evidence="3" id="KW-0732">Signal</keyword>
<sequence length="444" mass="46771">MSAHTHRAGPVALAGLAATGLVLAGCAGDGDSSDAEASAEGPVTLEWFQGSGVETNIATAEALADTFNASQSDIVVEVDASGPSDSAELDNLMKTRLATGEMPDMFWYNSGSLLQALNPDQTMLDISDEGFVGDLDDSWVSAVSTDEGIFGVPVQTAGGGGMFYSIPIYEELGLEVPTTWDEFLENSDAIRDAGYTAVQQTHGDAWTAQIIVLADFYNVWANDNDWASKYTANEVNFADDPVAVKGFTKLQDVYERDYMNEDYASALLNDGLEAVATGEAGHYPMLGFAQATIATNWPDQAEDVGFFGVPGEADTEPGTTIWMPPALYAPADTEHPDAVKEFMAFVASPAGCDAVTEALGATGQYLVDGCTVPDEAPRIVADFGPYFESGNVAPALEFLSPVKGPNLMQISVEVGSGVRDGQSGAELYDADAAKQAQQLGLPGW</sequence>
<gene>
    <name evidence="4" type="ORF">V5O49_14950</name>
</gene>
<dbReference type="PROSITE" id="PS51257">
    <property type="entry name" value="PROKAR_LIPOPROTEIN"/>
    <property type="match status" value="1"/>
</dbReference>
<dbReference type="Pfam" id="PF01547">
    <property type="entry name" value="SBP_bac_1"/>
    <property type="match status" value="1"/>
</dbReference>